<feature type="chain" id="PRO_5039378454" evidence="2">
    <location>
        <begin position="24"/>
        <end position="568"/>
    </location>
</feature>
<name>A0A7G5C2S9_9BACL</name>
<evidence type="ECO:0000313" key="4">
    <source>
        <dbReference type="Proteomes" id="UP000515679"/>
    </source>
</evidence>
<evidence type="ECO:0000256" key="2">
    <source>
        <dbReference type="SAM" id="SignalP"/>
    </source>
</evidence>
<dbReference type="InterPro" id="IPR050490">
    <property type="entry name" value="Bact_solute-bd_prot1"/>
</dbReference>
<feature type="region of interest" description="Disordered" evidence="1">
    <location>
        <begin position="29"/>
        <end position="59"/>
    </location>
</feature>
<keyword evidence="2" id="KW-0732">Signal</keyword>
<proteinExistence type="predicted"/>
<evidence type="ECO:0000256" key="1">
    <source>
        <dbReference type="SAM" id="MobiDB-lite"/>
    </source>
</evidence>
<dbReference type="PANTHER" id="PTHR43649:SF12">
    <property type="entry name" value="DIACETYLCHITOBIOSE BINDING PROTEIN DASA"/>
    <property type="match status" value="1"/>
</dbReference>
<dbReference type="KEGG" id="cchl:FPL14_21780"/>
<gene>
    <name evidence="3" type="ORF">FPL14_21780</name>
</gene>
<dbReference type="SUPFAM" id="SSF53850">
    <property type="entry name" value="Periplasmic binding protein-like II"/>
    <property type="match status" value="1"/>
</dbReference>
<accession>A0A7G5C2S9</accession>
<dbReference type="Gene3D" id="3.40.190.10">
    <property type="entry name" value="Periplasmic binding protein-like II"/>
    <property type="match status" value="2"/>
</dbReference>
<feature type="signal peptide" evidence="2">
    <location>
        <begin position="1"/>
        <end position="23"/>
    </location>
</feature>
<dbReference type="Proteomes" id="UP000515679">
    <property type="component" value="Chromosome"/>
</dbReference>
<keyword evidence="4" id="KW-1185">Reference proteome</keyword>
<dbReference type="PROSITE" id="PS51257">
    <property type="entry name" value="PROKAR_LIPOPROTEIN"/>
    <property type="match status" value="1"/>
</dbReference>
<dbReference type="RefSeq" id="WP_182299749.1">
    <property type="nucleotide sequence ID" value="NZ_CP041969.1"/>
</dbReference>
<dbReference type="PANTHER" id="PTHR43649">
    <property type="entry name" value="ARABINOSE-BINDING PROTEIN-RELATED"/>
    <property type="match status" value="1"/>
</dbReference>
<dbReference type="AlphaFoldDB" id="A0A7G5C2S9"/>
<sequence>MRNTKKALLVSVAILVVLTVVLAGCAGKNNNGGKEASPSNSSTPSASSSESASAETENASADIYEVGKEPLEFSFYGHYDWYSMPKWGEDAASKWIKENKKVNITAVQSANNAKQKLNTMMASNDLPDVIWADRHSADIKLLIESDMLVPFDDYIDKYPNLKKWLSTEAINMLRSDDGKLYQFPNWYTNQPNGNAGYVVNKKIYKELGSPKLETTDDLYEYLKAVKAKYNDVTPFEPELVIDGQGLDVLYTAFKEGALNRWVGNRSVPKDGKMSSIFEDPTFRESMQYAAKLFREKLMTQDALTQTRDQVKEKVLNGKVAVYASSSPTDFAAEGDGILAKNDPDAGYFVTWPIAKPGLDKNKIFPGTYSKLGWNVSVITKAAENPEAIFAFLDWYTGPEGQRVLMWGPEGGYWSGLEEDGITPKFTEKYTSDKEGLAKLQADSNNIFWNGNTVFLDTTKAKYESTLPMEQRNWNTHYQYEVTWKTQADATEYSVNMLPSKDSEAGIATQAVEDIFDEYRAKALYAKNDQEVLKILDEANEKAFAVGYQKQLDYQTEAWQANMKKMQGN</sequence>
<organism evidence="3 4">
    <name type="scientific">Cohnella cholangitidis</name>
    <dbReference type="NCBI Taxonomy" id="2598458"/>
    <lineage>
        <taxon>Bacteria</taxon>
        <taxon>Bacillati</taxon>
        <taxon>Bacillota</taxon>
        <taxon>Bacilli</taxon>
        <taxon>Bacillales</taxon>
        <taxon>Paenibacillaceae</taxon>
        <taxon>Cohnella</taxon>
    </lineage>
</organism>
<dbReference type="EMBL" id="CP041969">
    <property type="protein sequence ID" value="QMV43513.1"/>
    <property type="molecule type" value="Genomic_DNA"/>
</dbReference>
<reference evidence="3 4" key="1">
    <citation type="submission" date="2019-07" db="EMBL/GenBank/DDBJ databases">
        <authorList>
            <person name="Kim J.K."/>
            <person name="Cheong H.-M."/>
            <person name="Choi Y."/>
            <person name="Hwang K.J."/>
            <person name="Lee S."/>
            <person name="Choi C."/>
        </authorList>
    </citation>
    <scope>NUCLEOTIDE SEQUENCE [LARGE SCALE GENOMIC DNA]</scope>
    <source>
        <strain evidence="3 4">KS 22</strain>
    </source>
</reference>
<protein>
    <submittedName>
        <fullName evidence="3">Extracellular solute-binding protein</fullName>
    </submittedName>
</protein>
<evidence type="ECO:0000313" key="3">
    <source>
        <dbReference type="EMBL" id="QMV43513.1"/>
    </source>
</evidence>